<name>A0A3P7LMN5_STRVU</name>
<gene>
    <name evidence="1" type="ORF">SVUK_LOCUS15390</name>
</gene>
<protein>
    <submittedName>
        <fullName evidence="1">Uncharacterized protein</fullName>
    </submittedName>
</protein>
<dbReference type="EMBL" id="UYYB01108452">
    <property type="protein sequence ID" value="VDM80392.1"/>
    <property type="molecule type" value="Genomic_DNA"/>
</dbReference>
<accession>A0A3P7LMN5</accession>
<dbReference type="OrthoDB" id="10443464at2759"/>
<evidence type="ECO:0000313" key="1">
    <source>
        <dbReference type="EMBL" id="VDM80392.1"/>
    </source>
</evidence>
<organism evidence="1 2">
    <name type="scientific">Strongylus vulgaris</name>
    <name type="common">Blood worm</name>
    <dbReference type="NCBI Taxonomy" id="40348"/>
    <lineage>
        <taxon>Eukaryota</taxon>
        <taxon>Metazoa</taxon>
        <taxon>Ecdysozoa</taxon>
        <taxon>Nematoda</taxon>
        <taxon>Chromadorea</taxon>
        <taxon>Rhabditida</taxon>
        <taxon>Rhabditina</taxon>
        <taxon>Rhabditomorpha</taxon>
        <taxon>Strongyloidea</taxon>
        <taxon>Strongylidae</taxon>
        <taxon>Strongylus</taxon>
    </lineage>
</organism>
<dbReference type="Proteomes" id="UP000270094">
    <property type="component" value="Unassembled WGS sequence"/>
</dbReference>
<keyword evidence="2" id="KW-1185">Reference proteome</keyword>
<proteinExistence type="predicted"/>
<sequence>MLRDPLPTFSPRRLVLHGASHSAEIGDDDLPESFYFSPRLLSAISAKHREQHLPLDKHQQRLMNMASAAIPIIHRYDSNGERRMSETGKCNFEVSGISTKRIAQTPF</sequence>
<evidence type="ECO:0000313" key="2">
    <source>
        <dbReference type="Proteomes" id="UP000270094"/>
    </source>
</evidence>
<dbReference type="AlphaFoldDB" id="A0A3P7LMN5"/>
<reference evidence="1 2" key="1">
    <citation type="submission" date="2018-11" db="EMBL/GenBank/DDBJ databases">
        <authorList>
            <consortium name="Pathogen Informatics"/>
        </authorList>
    </citation>
    <scope>NUCLEOTIDE SEQUENCE [LARGE SCALE GENOMIC DNA]</scope>
</reference>